<protein>
    <submittedName>
        <fullName evidence="1">Uncharacterized protein</fullName>
    </submittedName>
</protein>
<comment type="caution">
    <text evidence="1">The sequence shown here is derived from an EMBL/GenBank/DDBJ whole genome shotgun (WGS) entry which is preliminary data.</text>
</comment>
<proteinExistence type="predicted"/>
<evidence type="ECO:0000313" key="1">
    <source>
        <dbReference type="EMBL" id="MDX2908148.1"/>
    </source>
</evidence>
<name>A0ABU4KXW0_9ACTN</name>
<dbReference type="Proteomes" id="UP001271723">
    <property type="component" value="Unassembled WGS sequence"/>
</dbReference>
<reference evidence="1 2" key="1">
    <citation type="journal article" date="2023" name="Microb. Genom.">
        <title>Mesoterricola silvestris gen. nov., sp. nov., Mesoterricola sediminis sp. nov., Geothrix oryzae sp. nov., Geothrix edaphica sp. nov., Geothrix rubra sp. nov., and Geothrix limicola sp. nov., six novel members of Acidobacteriota isolated from soils.</title>
        <authorList>
            <person name="Weisberg A.J."/>
            <person name="Pearce E."/>
            <person name="Kramer C.G."/>
            <person name="Chang J.H."/>
            <person name="Clarke C.R."/>
        </authorList>
    </citation>
    <scope>NUCLEOTIDE SEQUENCE [LARGE SCALE GENOMIC DNA]</scope>
    <source>
        <strain evidence="1 2">NRRL_B-2795</strain>
    </source>
</reference>
<organism evidence="1 2">
    <name type="scientific">Streptomyces griseiscabiei</name>
    <dbReference type="NCBI Taxonomy" id="2993540"/>
    <lineage>
        <taxon>Bacteria</taxon>
        <taxon>Bacillati</taxon>
        <taxon>Actinomycetota</taxon>
        <taxon>Actinomycetes</taxon>
        <taxon>Kitasatosporales</taxon>
        <taxon>Streptomycetaceae</taxon>
        <taxon>Streptomyces</taxon>
    </lineage>
</organism>
<keyword evidence="2" id="KW-1185">Reference proteome</keyword>
<accession>A0ABU4KXW0</accession>
<gene>
    <name evidence="1" type="ORF">PV517_05450</name>
</gene>
<sequence>MTTITVSPITEPDPSALVCPGDRVGLCSGCQRKTHKYGAGGAPLCQWCLSPVQDTWGAAVRYVNTRP</sequence>
<dbReference type="EMBL" id="JARAVY010000002">
    <property type="protein sequence ID" value="MDX2908148.1"/>
    <property type="molecule type" value="Genomic_DNA"/>
</dbReference>
<evidence type="ECO:0000313" key="2">
    <source>
        <dbReference type="Proteomes" id="UP001271723"/>
    </source>
</evidence>
<dbReference type="RefSeq" id="WP_086758034.1">
    <property type="nucleotide sequence ID" value="NZ_JAGJBZ010000002.1"/>
</dbReference>